<sequence>MARRQHPVERGQHDDDADCVEAVMDHGDAAFRLGRVERIIAAEDGAGDPAKKVDVGMRREGAVIARNRHLQPGGDAQDEKDDGRLEEKLRNPWHFVVLPMPLNPTPPSLHLASHISHGALKSVPLSGESGEAGRRVPKKMARLFRGEPKREPGLRSAPIQVAT</sequence>
<proteinExistence type="predicted"/>
<dbReference type="AlphaFoldDB" id="A0A0K2VXV9"/>
<evidence type="ECO:0000313" key="1">
    <source>
        <dbReference type="EMBL" id="CDX56871.1"/>
    </source>
</evidence>
<dbReference type="Proteomes" id="UP000182888">
    <property type="component" value="Unassembled WGS sequence"/>
</dbReference>
<accession>A0A0K2VXV9</accession>
<evidence type="ECO:0000313" key="2">
    <source>
        <dbReference type="Proteomes" id="UP000182888"/>
    </source>
</evidence>
<reference evidence="2" key="1">
    <citation type="submission" date="2014-08" db="EMBL/GenBank/DDBJ databases">
        <authorList>
            <person name="Edwards T."/>
        </authorList>
    </citation>
    <scope>NUCLEOTIDE SEQUENCE [LARGE SCALE GENOMIC DNA]</scope>
</reference>
<organism evidence="1 2">
    <name type="scientific">Mesorhizobium plurifarium</name>
    <dbReference type="NCBI Taxonomy" id="69974"/>
    <lineage>
        <taxon>Bacteria</taxon>
        <taxon>Pseudomonadati</taxon>
        <taxon>Pseudomonadota</taxon>
        <taxon>Alphaproteobacteria</taxon>
        <taxon>Hyphomicrobiales</taxon>
        <taxon>Phyllobacteriaceae</taxon>
        <taxon>Mesorhizobium</taxon>
    </lineage>
</organism>
<protein>
    <submittedName>
        <fullName evidence="1">Uncharacterized protein</fullName>
    </submittedName>
</protein>
<dbReference type="EMBL" id="CCND01000012">
    <property type="protein sequence ID" value="CDX56871.1"/>
    <property type="molecule type" value="Genomic_DNA"/>
</dbReference>
<gene>
    <name evidence="1" type="ORF">MPL1032_20762</name>
</gene>
<name>A0A0K2VXV9_MESPL</name>